<evidence type="ECO:0000256" key="1">
    <source>
        <dbReference type="SAM" id="MobiDB-lite"/>
    </source>
</evidence>
<protein>
    <submittedName>
        <fullName evidence="3">Putative DNA-binding phage protein</fullName>
    </submittedName>
</protein>
<dbReference type="Gene3D" id="1.10.260.40">
    <property type="entry name" value="lambda repressor-like DNA-binding domains"/>
    <property type="match status" value="1"/>
</dbReference>
<reference evidence="3 4" key="1">
    <citation type="submission" date="2019-09" db="EMBL/GenBank/DDBJ databases">
        <authorList>
            <person name="Depoorter E."/>
        </authorList>
    </citation>
    <scope>NUCLEOTIDE SEQUENCE [LARGE SCALE GENOMIC DNA]</scope>
    <source>
        <strain evidence="3">LMG 13014</strain>
    </source>
</reference>
<proteinExistence type="predicted"/>
<organism evidence="3 4">
    <name type="scientific">Burkholderia aenigmatica</name>
    <dbReference type="NCBI Taxonomy" id="2015348"/>
    <lineage>
        <taxon>Bacteria</taxon>
        <taxon>Pseudomonadati</taxon>
        <taxon>Pseudomonadota</taxon>
        <taxon>Betaproteobacteria</taxon>
        <taxon>Burkholderiales</taxon>
        <taxon>Burkholderiaceae</taxon>
        <taxon>Burkholderia</taxon>
        <taxon>Burkholderia cepacia complex</taxon>
    </lineage>
</organism>
<dbReference type="SUPFAM" id="SSF47413">
    <property type="entry name" value="lambda repressor-like DNA-binding domains"/>
    <property type="match status" value="1"/>
</dbReference>
<dbReference type="Proteomes" id="UP000494261">
    <property type="component" value="Unassembled WGS sequence"/>
</dbReference>
<keyword evidence="3" id="KW-0238">DNA-binding</keyword>
<feature type="domain" description="HTH cro/C1-type" evidence="2">
    <location>
        <begin position="9"/>
        <end position="62"/>
    </location>
</feature>
<gene>
    <name evidence="3" type="ORF">BLA13014_04409</name>
</gene>
<name>A0A6P2NAM9_9BURK</name>
<evidence type="ECO:0000259" key="2">
    <source>
        <dbReference type="PROSITE" id="PS50943"/>
    </source>
</evidence>
<feature type="region of interest" description="Disordered" evidence="1">
    <location>
        <begin position="115"/>
        <end position="137"/>
    </location>
</feature>
<dbReference type="InterPro" id="IPR010982">
    <property type="entry name" value="Lambda_DNA-bd_dom_sf"/>
</dbReference>
<dbReference type="GO" id="GO:0003677">
    <property type="term" value="F:DNA binding"/>
    <property type="evidence" value="ECO:0007669"/>
    <property type="project" value="UniProtKB-KW"/>
</dbReference>
<evidence type="ECO:0000313" key="3">
    <source>
        <dbReference type="EMBL" id="VWB94532.1"/>
    </source>
</evidence>
<dbReference type="SMART" id="SM00530">
    <property type="entry name" value="HTH_XRE"/>
    <property type="match status" value="1"/>
</dbReference>
<sequence>MENNVGARLREERTRLNLSQSTFADVAGVTKTTQGNYETNKRSPDALYLAAIAQHGVDIQYVVTGQRAAHSGVAVDTVKSAVEKAFTMVSAANMAVTPAQLAAMVVAFLPETQAGSVDDPTPSGGGHRVQGDGNMVASGSGITQVGGRVRIRTGKK</sequence>
<dbReference type="EMBL" id="CABVQC010000031">
    <property type="protein sequence ID" value="VWB94532.1"/>
    <property type="molecule type" value="Genomic_DNA"/>
</dbReference>
<dbReference type="Pfam" id="PF01381">
    <property type="entry name" value="HTH_3"/>
    <property type="match status" value="1"/>
</dbReference>
<dbReference type="RefSeq" id="WP_175024059.1">
    <property type="nucleotide sequence ID" value="NZ_CABVQC010000031.1"/>
</dbReference>
<dbReference type="InterPro" id="IPR001387">
    <property type="entry name" value="Cro/C1-type_HTH"/>
</dbReference>
<dbReference type="CDD" id="cd00093">
    <property type="entry name" value="HTH_XRE"/>
    <property type="match status" value="1"/>
</dbReference>
<dbReference type="PROSITE" id="PS50943">
    <property type="entry name" value="HTH_CROC1"/>
    <property type="match status" value="1"/>
</dbReference>
<accession>A0A6P2NAM9</accession>
<dbReference type="AlphaFoldDB" id="A0A6P2NAM9"/>
<evidence type="ECO:0000313" key="4">
    <source>
        <dbReference type="Proteomes" id="UP000494261"/>
    </source>
</evidence>